<dbReference type="HAMAP" id="MF_01543">
    <property type="entry name" value="FTHFS"/>
    <property type="match status" value="1"/>
</dbReference>
<dbReference type="Pfam" id="PF01268">
    <property type="entry name" value="FTHFS"/>
    <property type="match status" value="1"/>
</dbReference>
<dbReference type="GO" id="GO:0035999">
    <property type="term" value="P:tetrahydrofolate interconversion"/>
    <property type="evidence" value="ECO:0007669"/>
    <property type="project" value="UniProtKB-UniRule"/>
</dbReference>
<keyword evidence="2 6" id="KW-0554">One-carbon metabolism</keyword>
<evidence type="ECO:0000256" key="6">
    <source>
        <dbReference type="HAMAP-Rule" id="MF_01543"/>
    </source>
</evidence>
<dbReference type="UniPathway" id="UPA00193"/>
<dbReference type="Gene3D" id="3.40.50.300">
    <property type="entry name" value="P-loop containing nucleotide triphosphate hydrolases"/>
    <property type="match status" value="1"/>
</dbReference>
<reference evidence="8" key="1">
    <citation type="journal article" date="2015" name="MBio">
        <title>Genome-Resolved Metagenomic Analysis Reveals Roles for Candidate Phyla and Other Microbial Community Members in Biogeochemical Transformations in Oil Reservoirs.</title>
        <authorList>
            <person name="Hu P."/>
            <person name="Tom L."/>
            <person name="Singh A."/>
            <person name="Thomas B.C."/>
            <person name="Baker B.J."/>
            <person name="Piceno Y.M."/>
            <person name="Andersen G.L."/>
            <person name="Banfield J.F."/>
        </authorList>
    </citation>
    <scope>NUCLEOTIDE SEQUENCE [LARGE SCALE GENOMIC DNA]</scope>
</reference>
<dbReference type="GO" id="GO:0004329">
    <property type="term" value="F:formate-tetrahydrofolate ligase activity"/>
    <property type="evidence" value="ECO:0007669"/>
    <property type="project" value="UniProtKB-UniRule"/>
</dbReference>
<dbReference type="PROSITE" id="PS00722">
    <property type="entry name" value="FTHFS_2"/>
    <property type="match status" value="1"/>
</dbReference>
<proteinExistence type="inferred from homology"/>
<dbReference type="InterPro" id="IPR000559">
    <property type="entry name" value="Formate_THF_ligase"/>
</dbReference>
<dbReference type="GO" id="GO:0005524">
    <property type="term" value="F:ATP binding"/>
    <property type="evidence" value="ECO:0007669"/>
    <property type="project" value="UniProtKB-UniRule"/>
</dbReference>
<evidence type="ECO:0000256" key="5">
    <source>
        <dbReference type="ARBA" id="ARBA00022840"/>
    </source>
</evidence>
<evidence type="ECO:0000313" key="7">
    <source>
        <dbReference type="EMBL" id="KUK86827.1"/>
    </source>
</evidence>
<keyword evidence="4 6" id="KW-0547">Nucleotide-binding</keyword>
<dbReference type="PROSITE" id="PS00721">
    <property type="entry name" value="FTHFS_1"/>
    <property type="match status" value="1"/>
</dbReference>
<dbReference type="Proteomes" id="UP000053467">
    <property type="component" value="Unassembled WGS sequence"/>
</dbReference>
<dbReference type="InterPro" id="IPR027417">
    <property type="entry name" value="P-loop_NTPase"/>
</dbReference>
<dbReference type="FunFam" id="3.10.410.10:FF:000001">
    <property type="entry name" value="Putative formate--tetrahydrofolate ligase"/>
    <property type="match status" value="1"/>
</dbReference>
<evidence type="ECO:0000256" key="3">
    <source>
        <dbReference type="ARBA" id="ARBA00022598"/>
    </source>
</evidence>
<dbReference type="NCBIfam" id="NF010030">
    <property type="entry name" value="PRK13505.1"/>
    <property type="match status" value="1"/>
</dbReference>
<evidence type="ECO:0000313" key="8">
    <source>
        <dbReference type="Proteomes" id="UP000053467"/>
    </source>
</evidence>
<dbReference type="SUPFAM" id="SSF52540">
    <property type="entry name" value="P-loop containing nucleoside triphosphate hydrolases"/>
    <property type="match status" value="1"/>
</dbReference>
<dbReference type="EC" id="6.3.4.3" evidence="6"/>
<keyword evidence="3 6" id="KW-0436">Ligase</keyword>
<accession>A0A124G095</accession>
<dbReference type="PATRIC" id="fig|1635277.3.peg.1495"/>
<protein>
    <recommendedName>
        <fullName evidence="6">Formate--tetrahydrofolate ligase</fullName>
        <ecNumber evidence="6">6.3.4.3</ecNumber>
    </recommendedName>
    <alternativeName>
        <fullName evidence="6">Formyltetrahydrofolate synthetase</fullName>
        <shortName evidence="6">FHS</shortName>
        <shortName evidence="6">FTHFS</shortName>
    </alternativeName>
</protein>
<evidence type="ECO:0000256" key="4">
    <source>
        <dbReference type="ARBA" id="ARBA00022741"/>
    </source>
</evidence>
<comment type="pathway">
    <text evidence="1 6">One-carbon metabolism; tetrahydrofolate interconversion.</text>
</comment>
<organism evidence="7 8">
    <name type="scientific">candidate division TA06 bacterium 34_109</name>
    <dbReference type="NCBI Taxonomy" id="1635277"/>
    <lineage>
        <taxon>Bacteria</taxon>
        <taxon>Bacteria division TA06</taxon>
    </lineage>
</organism>
<evidence type="ECO:0000256" key="1">
    <source>
        <dbReference type="ARBA" id="ARBA00004777"/>
    </source>
</evidence>
<dbReference type="Gene3D" id="3.30.1510.10">
    <property type="entry name" value="Domain 2, N(10)-formyltetrahydrofolate synthetase"/>
    <property type="match status" value="1"/>
</dbReference>
<evidence type="ECO:0000256" key="2">
    <source>
        <dbReference type="ARBA" id="ARBA00022563"/>
    </source>
</evidence>
<sequence>MTELKRIEEICEKIGIEKENIIPYGKYIAKVNLKERERREKKGKLILVTAMNPTPYGEGKTTVSIGLSDAINSCGRTSIVSLREPSLGPVFGIKGGATGGGLSKVEPSNEINLHFTGDIHAVTSAHNLLAALLDNVYSRKNISHFQPKDIFFHRVLDMNDRALRKVIIGVGDDSGQIRESKFEITAASEVMAILGLSYDLKELKEKLSKIMVGISFDNKPVFSKDIGAENGMAILLKDAINPNIVQTLNNNPAFIHTGPFANIAHGTCSITSIDLATRLADFTVVEAGFGSDLGAEKFLDIVSRNRYMVPPDFIVIVATLRAIKHHGGVKMKNMGEKNLDAVRIGFSNLEKHIENMKSFNINTVVALNKFSEDNEEELELVERLIREKGCEVFKIDVFNQGYKTAVDLAEYIINSETSKNEVNYVYDFKDSIEEKIKKVAYRIYGAYGIVINKKVKGKIKMVEEWGFSELPICIAKTQYSFSDNEKLLGRPKNFNIEIKDIKVSSGAGFIVVYLGNIMTMPGLPEEPSALKMTINEKGEVKL</sequence>
<comment type="catalytic activity">
    <reaction evidence="6">
        <text>(6S)-5,6,7,8-tetrahydrofolate + formate + ATP = (6R)-10-formyltetrahydrofolate + ADP + phosphate</text>
        <dbReference type="Rhea" id="RHEA:20221"/>
        <dbReference type="ChEBI" id="CHEBI:15740"/>
        <dbReference type="ChEBI" id="CHEBI:30616"/>
        <dbReference type="ChEBI" id="CHEBI:43474"/>
        <dbReference type="ChEBI" id="CHEBI:57453"/>
        <dbReference type="ChEBI" id="CHEBI:195366"/>
        <dbReference type="ChEBI" id="CHEBI:456216"/>
        <dbReference type="EC" id="6.3.4.3"/>
    </reaction>
</comment>
<dbReference type="InterPro" id="IPR020628">
    <property type="entry name" value="Formate_THF_ligase_CS"/>
</dbReference>
<feature type="binding site" evidence="6">
    <location>
        <begin position="54"/>
        <end position="61"/>
    </location>
    <ligand>
        <name>ATP</name>
        <dbReference type="ChEBI" id="CHEBI:30616"/>
    </ligand>
</feature>
<keyword evidence="5 6" id="KW-0067">ATP-binding</keyword>
<comment type="caution">
    <text evidence="7">The sequence shown here is derived from an EMBL/GenBank/DDBJ whole genome shotgun (WGS) entry which is preliminary data.</text>
</comment>
<dbReference type="Gene3D" id="3.10.410.10">
    <property type="entry name" value="Formyltetrahydrofolate synthetase, domain 3"/>
    <property type="match status" value="1"/>
</dbReference>
<comment type="similarity">
    <text evidence="6">Belongs to the formate--tetrahydrofolate ligase family.</text>
</comment>
<dbReference type="AlphaFoldDB" id="A0A124G095"/>
<dbReference type="EMBL" id="LGGX01000011">
    <property type="protein sequence ID" value="KUK86827.1"/>
    <property type="molecule type" value="Genomic_DNA"/>
</dbReference>
<gene>
    <name evidence="6" type="primary">fhs</name>
    <name evidence="7" type="ORF">XE03_1190</name>
</gene>
<name>A0A124G095_UNCT6</name>